<gene>
    <name evidence="4" type="ORF">CBF35_11450</name>
</gene>
<dbReference type="OrthoDB" id="2180068at2"/>
<dbReference type="Proteomes" id="UP000287239">
    <property type="component" value="Unassembled WGS sequence"/>
</dbReference>
<dbReference type="RefSeq" id="WP_126781282.1">
    <property type="nucleotide sequence ID" value="NZ_NGJU01000018.1"/>
</dbReference>
<evidence type="ECO:0000313" key="4">
    <source>
        <dbReference type="EMBL" id="RST93533.1"/>
    </source>
</evidence>
<evidence type="ECO:0008006" key="6">
    <source>
        <dbReference type="Google" id="ProtNLM"/>
    </source>
</evidence>
<keyword evidence="2" id="KW-0472">Membrane</keyword>
<evidence type="ECO:0000256" key="3">
    <source>
        <dbReference type="SAM" id="SignalP"/>
    </source>
</evidence>
<feature type="transmembrane region" description="Helical" evidence="2">
    <location>
        <begin position="215"/>
        <end position="233"/>
    </location>
</feature>
<organism evidence="4 5">
    <name type="scientific">Vagococcus salmoninarum</name>
    <dbReference type="NCBI Taxonomy" id="2739"/>
    <lineage>
        <taxon>Bacteria</taxon>
        <taxon>Bacillati</taxon>
        <taxon>Bacillota</taxon>
        <taxon>Bacilli</taxon>
        <taxon>Lactobacillales</taxon>
        <taxon>Enterococcaceae</taxon>
        <taxon>Vagococcus</taxon>
    </lineage>
</organism>
<feature type="region of interest" description="Disordered" evidence="1">
    <location>
        <begin position="175"/>
        <end position="200"/>
    </location>
</feature>
<name>A0A429ZIM6_9ENTE</name>
<keyword evidence="2" id="KW-0812">Transmembrane</keyword>
<feature type="compositionally biased region" description="Low complexity" evidence="1">
    <location>
        <begin position="181"/>
        <end position="190"/>
    </location>
</feature>
<comment type="caution">
    <text evidence="4">The sequence shown here is derived from an EMBL/GenBank/DDBJ whole genome shotgun (WGS) entry which is preliminary data.</text>
</comment>
<protein>
    <recommendedName>
        <fullName evidence="6">Gram-positive cocci surface proteins LPxTG domain-containing protein</fullName>
    </recommendedName>
</protein>
<dbReference type="EMBL" id="NGJU01000018">
    <property type="protein sequence ID" value="RST93533.1"/>
    <property type="molecule type" value="Genomic_DNA"/>
</dbReference>
<feature type="signal peptide" evidence="3">
    <location>
        <begin position="1"/>
        <end position="26"/>
    </location>
</feature>
<feature type="chain" id="PRO_5019125919" description="Gram-positive cocci surface proteins LPxTG domain-containing protein" evidence="3">
    <location>
        <begin position="27"/>
        <end position="245"/>
    </location>
</feature>
<sequence>MKKRMGKLLMFLSLAFSFMISSPVQAEILPPGMLIGDSEGISVDGTGAYYVQKEDLQPGDKFVKKIKLMNTEKNDRPYVLEMDMAPKEKKGAIDFYEAITVVMLLDGKEVYNGNLIGIGKPDLQKDRLQLGTYAYGDFKELEVQFAVSSDLPAEVWETKSYAIIKWEFIATKEKDKPEPPIDSSGSPGDSSKPKDPIKKKPIIKLPQTGEEWRSLIYKAITGIFIICVVLLFIKKRRDSQMSDKE</sequence>
<accession>A0A429ZIM6</accession>
<evidence type="ECO:0000313" key="5">
    <source>
        <dbReference type="Proteomes" id="UP000287239"/>
    </source>
</evidence>
<keyword evidence="5" id="KW-1185">Reference proteome</keyword>
<evidence type="ECO:0000256" key="1">
    <source>
        <dbReference type="SAM" id="MobiDB-lite"/>
    </source>
</evidence>
<keyword evidence="2" id="KW-1133">Transmembrane helix</keyword>
<dbReference type="AlphaFoldDB" id="A0A429ZIM6"/>
<dbReference type="GeneID" id="98568991"/>
<keyword evidence="3" id="KW-0732">Signal</keyword>
<proteinExistence type="predicted"/>
<reference evidence="4 5" key="1">
    <citation type="submission" date="2017-05" db="EMBL/GenBank/DDBJ databases">
        <title>Vagococcus spp. assemblies.</title>
        <authorList>
            <person name="Gulvik C.A."/>
        </authorList>
    </citation>
    <scope>NUCLEOTIDE SEQUENCE [LARGE SCALE GENOMIC DNA]</scope>
    <source>
        <strain evidence="4 5">NCFB 2777</strain>
    </source>
</reference>
<evidence type="ECO:0000256" key="2">
    <source>
        <dbReference type="SAM" id="Phobius"/>
    </source>
</evidence>